<dbReference type="AlphaFoldDB" id="A0AAD7NEN3"/>
<keyword evidence="3" id="KW-1185">Reference proteome</keyword>
<dbReference type="EMBL" id="JARJLG010000053">
    <property type="protein sequence ID" value="KAJ7758927.1"/>
    <property type="molecule type" value="Genomic_DNA"/>
</dbReference>
<proteinExistence type="predicted"/>
<evidence type="ECO:0000313" key="2">
    <source>
        <dbReference type="EMBL" id="KAJ7758927.1"/>
    </source>
</evidence>
<evidence type="ECO:0000256" key="1">
    <source>
        <dbReference type="SAM" id="MobiDB-lite"/>
    </source>
</evidence>
<sequence>MFSRLETAVFADFSCPYIMDADLLPTLFQVADRLRSLRLGAIIPFSLPSNFVLASRSLESLDIEFYRGDFAGHILSSLVAPNVVDLTLRKVHEYVYSLFSSPVILSQITYLQIWSDIGDDVILRQLFDLLPKLATLDLTHSLPPVFNTYADWVIRRVQFGQENFAAKLTALHLCQVDVGTVVRLVHFVAQHTTTTPPYFAHSLISLAPGGVTECFLICSGEGVDAHKDRVFASDLWASFLKQWTSHQLYFDSRGDNARSRRVRKLSRGSNPRPPRPGGLRFTQKSERSPTLGSASVGRAEPQRGPALGAVRTELGSRSRTWSSRVRVNAQRTMLLPLPDAPLDRLVAAPCGRWVQPHAPVMPHAHLAPPGDQVQGRRSWSGFTSSGTMPFTSRLVAAKTLLSAMMEDSRDTISIILNTCYLFLPIIIMQFPLVPRVNPFLGIPRVQDRNGALVTIPEYLAQISDPITYSTAANIEQAELRLEFETRYPYAPPHPDWHAETPSFRQDRALLEARLACSRAIWYLRDYCRMYNNHLLAIAARNEAAAAAILAASAAIFDDAVSDLRTDEYLAAWHACPSWQVRSWGIAAPPLASTAISAPLPNTSFPGVWGMGTGTGWGTGHAWLNANGNPWGPGTGWADVVPFRPRHPQSRRLRRVGRKRIGAFFRDPPIVSRQSLSRLHSMYLQCLARLHYHAVL</sequence>
<organism evidence="2 3">
    <name type="scientific">Mycena maculata</name>
    <dbReference type="NCBI Taxonomy" id="230809"/>
    <lineage>
        <taxon>Eukaryota</taxon>
        <taxon>Fungi</taxon>
        <taxon>Dikarya</taxon>
        <taxon>Basidiomycota</taxon>
        <taxon>Agaricomycotina</taxon>
        <taxon>Agaricomycetes</taxon>
        <taxon>Agaricomycetidae</taxon>
        <taxon>Agaricales</taxon>
        <taxon>Marasmiineae</taxon>
        <taxon>Mycenaceae</taxon>
        <taxon>Mycena</taxon>
    </lineage>
</organism>
<reference evidence="2" key="1">
    <citation type="submission" date="2023-03" db="EMBL/GenBank/DDBJ databases">
        <title>Massive genome expansion in bonnet fungi (Mycena s.s.) driven by repeated elements and novel gene families across ecological guilds.</title>
        <authorList>
            <consortium name="Lawrence Berkeley National Laboratory"/>
            <person name="Harder C.B."/>
            <person name="Miyauchi S."/>
            <person name="Viragh M."/>
            <person name="Kuo A."/>
            <person name="Thoen E."/>
            <person name="Andreopoulos B."/>
            <person name="Lu D."/>
            <person name="Skrede I."/>
            <person name="Drula E."/>
            <person name="Henrissat B."/>
            <person name="Morin E."/>
            <person name="Kohler A."/>
            <person name="Barry K."/>
            <person name="LaButti K."/>
            <person name="Morin E."/>
            <person name="Salamov A."/>
            <person name="Lipzen A."/>
            <person name="Mereny Z."/>
            <person name="Hegedus B."/>
            <person name="Baldrian P."/>
            <person name="Stursova M."/>
            <person name="Weitz H."/>
            <person name="Taylor A."/>
            <person name="Grigoriev I.V."/>
            <person name="Nagy L.G."/>
            <person name="Martin F."/>
            <person name="Kauserud H."/>
        </authorList>
    </citation>
    <scope>NUCLEOTIDE SEQUENCE</scope>
    <source>
        <strain evidence="2">CBHHK188m</strain>
    </source>
</reference>
<dbReference type="Proteomes" id="UP001215280">
    <property type="component" value="Unassembled WGS sequence"/>
</dbReference>
<evidence type="ECO:0000313" key="3">
    <source>
        <dbReference type="Proteomes" id="UP001215280"/>
    </source>
</evidence>
<gene>
    <name evidence="2" type="ORF">DFH07DRAFT_772274</name>
</gene>
<name>A0AAD7NEN3_9AGAR</name>
<protein>
    <submittedName>
        <fullName evidence="2">Uncharacterized protein</fullName>
    </submittedName>
</protein>
<feature type="region of interest" description="Disordered" evidence="1">
    <location>
        <begin position="259"/>
        <end position="315"/>
    </location>
</feature>
<comment type="caution">
    <text evidence="2">The sequence shown here is derived from an EMBL/GenBank/DDBJ whole genome shotgun (WGS) entry which is preliminary data.</text>
</comment>
<accession>A0AAD7NEN3</accession>